<comment type="caution">
    <text evidence="1">The sequence shown here is derived from an EMBL/GenBank/DDBJ whole genome shotgun (WGS) entry which is preliminary data.</text>
</comment>
<dbReference type="Proteomes" id="UP001160148">
    <property type="component" value="Unassembled WGS sequence"/>
</dbReference>
<reference evidence="1 2" key="1">
    <citation type="submission" date="2023-01" db="EMBL/GenBank/DDBJ databases">
        <authorList>
            <person name="Whitehead M."/>
        </authorList>
    </citation>
    <scope>NUCLEOTIDE SEQUENCE [LARGE SCALE GENOMIC DNA]</scope>
</reference>
<dbReference type="InterPro" id="IPR011011">
    <property type="entry name" value="Znf_FYVE_PHD"/>
</dbReference>
<sequence>MTTENVKCYETLTYNEDTLECRNCQNKVHFYCIGVTETSFKKMSKNSNSRLTYQTYLGPATKSTNETSNKFEKMEELFKSVTCMGLHFDEFNKKMEAALLEMNPLRTENEKIKTENIRKDENSKISSLRPHNDIARM</sequence>
<protein>
    <submittedName>
        <fullName evidence="1">Uncharacterized protein</fullName>
    </submittedName>
</protein>
<organism evidence="1 2">
    <name type="scientific">Macrosiphum euphorbiae</name>
    <name type="common">potato aphid</name>
    <dbReference type="NCBI Taxonomy" id="13131"/>
    <lineage>
        <taxon>Eukaryota</taxon>
        <taxon>Metazoa</taxon>
        <taxon>Ecdysozoa</taxon>
        <taxon>Arthropoda</taxon>
        <taxon>Hexapoda</taxon>
        <taxon>Insecta</taxon>
        <taxon>Pterygota</taxon>
        <taxon>Neoptera</taxon>
        <taxon>Paraneoptera</taxon>
        <taxon>Hemiptera</taxon>
        <taxon>Sternorrhyncha</taxon>
        <taxon>Aphidomorpha</taxon>
        <taxon>Aphidoidea</taxon>
        <taxon>Aphididae</taxon>
        <taxon>Macrosiphini</taxon>
        <taxon>Macrosiphum</taxon>
    </lineage>
</organism>
<proteinExistence type="predicted"/>
<name>A0AAV0XX71_9HEMI</name>
<evidence type="ECO:0000313" key="2">
    <source>
        <dbReference type="Proteomes" id="UP001160148"/>
    </source>
</evidence>
<dbReference type="InterPro" id="IPR013083">
    <property type="entry name" value="Znf_RING/FYVE/PHD"/>
</dbReference>
<dbReference type="AlphaFoldDB" id="A0AAV0XX71"/>
<dbReference type="SUPFAM" id="SSF57903">
    <property type="entry name" value="FYVE/PHD zinc finger"/>
    <property type="match status" value="1"/>
</dbReference>
<gene>
    <name evidence="1" type="ORF">MEUPH1_LOCUS27027</name>
</gene>
<keyword evidence="2" id="KW-1185">Reference proteome</keyword>
<accession>A0AAV0XX71</accession>
<evidence type="ECO:0000313" key="1">
    <source>
        <dbReference type="EMBL" id="CAI6373249.1"/>
    </source>
</evidence>
<dbReference type="Gene3D" id="3.30.40.10">
    <property type="entry name" value="Zinc/RING finger domain, C3HC4 (zinc finger)"/>
    <property type="match status" value="1"/>
</dbReference>
<dbReference type="EMBL" id="CARXXK010001085">
    <property type="protein sequence ID" value="CAI6373249.1"/>
    <property type="molecule type" value="Genomic_DNA"/>
</dbReference>